<feature type="domain" description="WH2" evidence="2">
    <location>
        <begin position="1054"/>
        <end position="1073"/>
    </location>
</feature>
<dbReference type="InterPro" id="IPR001036">
    <property type="entry name" value="Acrflvin-R"/>
</dbReference>
<evidence type="ECO:0000313" key="4">
    <source>
        <dbReference type="Proteomes" id="UP001501433"/>
    </source>
</evidence>
<keyword evidence="4" id="KW-1185">Reference proteome</keyword>
<dbReference type="EMBL" id="BAABJW010000001">
    <property type="protein sequence ID" value="GAA4800626.1"/>
    <property type="molecule type" value="Genomic_DNA"/>
</dbReference>
<dbReference type="Gene3D" id="3.30.2090.10">
    <property type="entry name" value="Multidrug efflux transporter AcrB TolC docking domain, DN and DC subdomains"/>
    <property type="match status" value="2"/>
</dbReference>
<feature type="transmembrane region" description="Helical" evidence="1">
    <location>
        <begin position="448"/>
        <end position="472"/>
    </location>
</feature>
<keyword evidence="1" id="KW-0472">Membrane</keyword>
<proteinExistence type="predicted"/>
<dbReference type="Gene3D" id="3.30.70.1320">
    <property type="entry name" value="Multidrug efflux transporter AcrB pore domain like"/>
    <property type="match status" value="1"/>
</dbReference>
<name>A0ABP9BUH1_9FLAO</name>
<organism evidence="3 4">
    <name type="scientific">Litoribaculum gwangyangense</name>
    <dbReference type="NCBI Taxonomy" id="1130722"/>
    <lineage>
        <taxon>Bacteria</taxon>
        <taxon>Pseudomonadati</taxon>
        <taxon>Bacteroidota</taxon>
        <taxon>Flavobacteriia</taxon>
        <taxon>Flavobacteriales</taxon>
        <taxon>Flavobacteriaceae</taxon>
        <taxon>Litoribaculum</taxon>
    </lineage>
</organism>
<feature type="transmembrane region" description="Helical" evidence="1">
    <location>
        <begin position="519"/>
        <end position="537"/>
    </location>
</feature>
<feature type="transmembrane region" description="Helical" evidence="1">
    <location>
        <begin position="1119"/>
        <end position="1146"/>
    </location>
</feature>
<dbReference type="SUPFAM" id="SSF82866">
    <property type="entry name" value="Multidrug efflux transporter AcrB transmembrane domain"/>
    <property type="match status" value="2"/>
</dbReference>
<feature type="transmembrane region" description="Helical" evidence="1">
    <location>
        <begin position="543"/>
        <end position="561"/>
    </location>
</feature>
<keyword evidence="1" id="KW-1133">Transmembrane helix</keyword>
<feature type="transmembrane region" description="Helical" evidence="1">
    <location>
        <begin position="954"/>
        <end position="976"/>
    </location>
</feature>
<feature type="transmembrane region" description="Helical" evidence="1">
    <location>
        <begin position="1008"/>
        <end position="1031"/>
    </location>
</feature>
<comment type="caution">
    <text evidence="3">The sequence shown here is derived from an EMBL/GenBank/DDBJ whole genome shotgun (WGS) entry which is preliminary data.</text>
</comment>
<gene>
    <name evidence="3" type="ORF">GCM10023330_02750</name>
</gene>
<dbReference type="PANTHER" id="PTHR32063:SF0">
    <property type="entry name" value="SWARMING MOTILITY PROTEIN SWRC"/>
    <property type="match status" value="1"/>
</dbReference>
<feature type="transmembrane region" description="Helical" evidence="1">
    <location>
        <begin position="351"/>
        <end position="370"/>
    </location>
</feature>
<accession>A0ABP9BUH1</accession>
<evidence type="ECO:0000259" key="2">
    <source>
        <dbReference type="PROSITE" id="PS51082"/>
    </source>
</evidence>
<dbReference type="SUPFAM" id="SSF82714">
    <property type="entry name" value="Multidrug efflux transporter AcrB TolC docking domain, DN and DC subdomains"/>
    <property type="match status" value="2"/>
</dbReference>
<sequence>MTKDLKEKKVNKEFGLSSWAINNKTTMYVLIVLILFLGAGAYFSMPRENFPEIKETKIYISSIYPGNTAEDIEKLITDPIEDKLKTVSNVVEITSTSQEDYSIIIVEFDESISVEAAKQKVKDEVDSETSGEDWPTFNGAKVEPNIFDLSMSEEIPILNINISGDYPVDKLKEYGEYLEDEIEGLIEIKQVDIRGAQEKEVEVAVDIYKMMAAQVSFDDIINTISRENMTMSAGNLITSGQRRTIRILGEIEDPGELENFVVKSERDNPIYLRDVAKVTFKDEDKTTYAREFGEPVVMLDVKKRAGKNMVAAAEQIQAIVKDAVDNVFPPDLKVTIANDQSSKTIGQVDDLVNNIIFGIILVVTVLMFFLGFKNALFVGFAIPMSMFMSLMILNYLGYTMNTMILFGLIMGLGMLVDNGIVVVENVYRLMEDEGMSRIEAAKKGIGEIAFPIIISTATTVAAFVPLGLWPGIMGQFMIYFPITLSVVLGSSLFVAIFFNSVMVSQFMTLEDKNMPLKQIIRISVIFGIIGVLIFAFGGSYRGLGTLMVVTVGLLWIYRLFLRKWANNFQTKTLPRLENFYENTLRSALSGKKPAFIAIGTFILLIIAFMGFGASVGSQRTKVEFFPDNTPNQIIVYIEYPEGTDIKKTNAITKDIEERVYKIINAPEYMDGNFNYLTESAVSQVGEGAGNPQTDGGSAAEMPHRGKITATMREYKFRKGADSNELLKKVQAALKDIYPGVAISVEKDAVGPPAGYPINIELEGEDYSELITTAERMRDYINSKNIQGIDELKIDVNKSKPSMQVHIDRKKAGELGVTSGQVGQQLRNSIFGAKAGIYKKDGEDYDIYVRFNEENRYNTSAIFNQKITFRDMATGQIKEIPVSTVASQNNNSGFSAIKHRDVNRVVTLYSALAPGFTDAGAIVSLIKNEMQDFNEMPDDIKIDYTGQIEEQNKQMAFLMGAFFTGLGLIFFILIFQFNSVSKPGIIMLAIFLSLIGVFGGLIITGASFVIMMTMMGIISLAGIVVNNGVVLLDYTQLLIDRKKVEHDLEDDQYIENSELLDAIIKGGKARLRPVLLTAITTILGLIPLATGLNINFFTLFSEFDPNIYMGGDNVIFWGPLAWTVIYGLFVATFLTLIVVPILFYLVTRFKMWLYKDRLASYPDPSPVTTFNMNKQLE</sequence>
<dbReference type="PRINTS" id="PR00702">
    <property type="entry name" value="ACRIFLAVINRP"/>
</dbReference>
<feature type="transmembrane region" description="Helical" evidence="1">
    <location>
        <begin position="404"/>
        <end position="427"/>
    </location>
</feature>
<dbReference type="InterPro" id="IPR003124">
    <property type="entry name" value="WH2_dom"/>
</dbReference>
<feature type="transmembrane region" description="Helical" evidence="1">
    <location>
        <begin position="1073"/>
        <end position="1099"/>
    </location>
</feature>
<feature type="transmembrane region" description="Helical" evidence="1">
    <location>
        <begin position="983"/>
        <end position="1002"/>
    </location>
</feature>
<dbReference type="InterPro" id="IPR027463">
    <property type="entry name" value="AcrB_DN_DC_subdom"/>
</dbReference>
<feature type="transmembrane region" description="Helical" evidence="1">
    <location>
        <begin position="594"/>
        <end position="615"/>
    </location>
</feature>
<dbReference type="Gene3D" id="1.20.1640.10">
    <property type="entry name" value="Multidrug efflux transporter AcrB transmembrane domain"/>
    <property type="match status" value="2"/>
</dbReference>
<evidence type="ECO:0000256" key="1">
    <source>
        <dbReference type="SAM" id="Phobius"/>
    </source>
</evidence>
<reference evidence="4" key="1">
    <citation type="journal article" date="2019" name="Int. J. Syst. Evol. Microbiol.">
        <title>The Global Catalogue of Microorganisms (GCM) 10K type strain sequencing project: providing services to taxonomists for standard genome sequencing and annotation.</title>
        <authorList>
            <consortium name="The Broad Institute Genomics Platform"/>
            <consortium name="The Broad Institute Genome Sequencing Center for Infectious Disease"/>
            <person name="Wu L."/>
            <person name="Ma J."/>
        </authorList>
    </citation>
    <scope>NUCLEOTIDE SEQUENCE [LARGE SCALE GENOMIC DNA]</scope>
    <source>
        <strain evidence="4">JCM 18325</strain>
    </source>
</reference>
<feature type="transmembrane region" description="Helical" evidence="1">
    <location>
        <begin position="478"/>
        <end position="498"/>
    </location>
</feature>
<evidence type="ECO:0000313" key="3">
    <source>
        <dbReference type="EMBL" id="GAA4800626.1"/>
    </source>
</evidence>
<dbReference type="Proteomes" id="UP001501433">
    <property type="component" value="Unassembled WGS sequence"/>
</dbReference>
<feature type="transmembrane region" description="Helical" evidence="1">
    <location>
        <begin position="27"/>
        <end position="45"/>
    </location>
</feature>
<dbReference type="Pfam" id="PF00873">
    <property type="entry name" value="ACR_tran"/>
    <property type="match status" value="2"/>
</dbReference>
<dbReference type="PANTHER" id="PTHR32063">
    <property type="match status" value="1"/>
</dbReference>
<feature type="transmembrane region" description="Helical" evidence="1">
    <location>
        <begin position="377"/>
        <end position="398"/>
    </location>
</feature>
<keyword evidence="1" id="KW-0812">Transmembrane</keyword>
<dbReference type="PROSITE" id="PS51082">
    <property type="entry name" value="WH2"/>
    <property type="match status" value="1"/>
</dbReference>
<dbReference type="RefSeq" id="WP_345275144.1">
    <property type="nucleotide sequence ID" value="NZ_BAABJW010000001.1"/>
</dbReference>
<protein>
    <submittedName>
        <fullName evidence="3">Efflux RND transporter permease subunit</fullName>
    </submittedName>
</protein>
<dbReference type="Gene3D" id="3.30.70.1430">
    <property type="entry name" value="Multidrug efflux transporter AcrB pore domain"/>
    <property type="match status" value="2"/>
</dbReference>
<dbReference type="Gene3D" id="3.30.70.1440">
    <property type="entry name" value="Multidrug efflux transporter AcrB pore domain"/>
    <property type="match status" value="1"/>
</dbReference>
<dbReference type="SUPFAM" id="SSF82693">
    <property type="entry name" value="Multidrug efflux transporter AcrB pore domain, PN1, PN2, PC1 and PC2 subdomains"/>
    <property type="match status" value="2"/>
</dbReference>